<dbReference type="Proteomes" id="UP000182444">
    <property type="component" value="Chromosome 1D"/>
</dbReference>
<dbReference type="eggNOG" id="KOG1952">
    <property type="taxonomic scope" value="Eukaryota"/>
</dbReference>
<evidence type="ECO:0000256" key="3">
    <source>
        <dbReference type="ARBA" id="ARBA00022723"/>
    </source>
</evidence>
<evidence type="ECO:0000256" key="8">
    <source>
        <dbReference type="ARBA" id="ARBA00023163"/>
    </source>
</evidence>
<evidence type="ECO:0000256" key="10">
    <source>
        <dbReference type="SAM" id="MobiDB-lite"/>
    </source>
</evidence>
<dbReference type="PROSITE" id="PS51061">
    <property type="entry name" value="R3H"/>
    <property type="match status" value="1"/>
</dbReference>
<dbReference type="KEGG" id="yli:2911003"/>
<dbReference type="InterPro" id="IPR034078">
    <property type="entry name" value="NFX1_fam"/>
</dbReference>
<dbReference type="CDD" id="cd06008">
    <property type="entry name" value="NF-X1-zinc-finger"/>
    <property type="match status" value="4"/>
</dbReference>
<evidence type="ECO:0000256" key="6">
    <source>
        <dbReference type="ARBA" id="ARBA00022833"/>
    </source>
</evidence>
<dbReference type="EMBL" id="KZ859063">
    <property type="protein sequence ID" value="RDW23826.1"/>
    <property type="molecule type" value="Genomic_DNA"/>
</dbReference>
<dbReference type="SUPFAM" id="SSF57850">
    <property type="entry name" value="RING/U-box"/>
    <property type="match status" value="1"/>
</dbReference>
<feature type="region of interest" description="Disordered" evidence="10">
    <location>
        <begin position="1"/>
        <end position="90"/>
    </location>
</feature>
<protein>
    <recommendedName>
        <fullName evidence="11">R3H domain-containing protein</fullName>
    </recommendedName>
</protein>
<dbReference type="Pfam" id="PF01424">
    <property type="entry name" value="R3H"/>
    <property type="match status" value="1"/>
</dbReference>
<dbReference type="SMART" id="SM00438">
    <property type="entry name" value="ZnF_NFX"/>
    <property type="match status" value="8"/>
</dbReference>
<dbReference type="GO" id="GO:0000981">
    <property type="term" value="F:DNA-binding transcription factor activity, RNA polymerase II-specific"/>
    <property type="evidence" value="ECO:0007669"/>
    <property type="project" value="TreeGrafter"/>
</dbReference>
<feature type="compositionally biased region" description="Acidic residues" evidence="10">
    <location>
        <begin position="67"/>
        <end position="82"/>
    </location>
</feature>
<evidence type="ECO:0000313" key="14">
    <source>
        <dbReference type="Proteomes" id="UP000182444"/>
    </source>
</evidence>
<comment type="subcellular location">
    <subcellularLocation>
        <location evidence="1">Nucleus</location>
    </subcellularLocation>
</comment>
<evidence type="ECO:0000256" key="1">
    <source>
        <dbReference type="ARBA" id="ARBA00004123"/>
    </source>
</evidence>
<evidence type="ECO:0000313" key="13">
    <source>
        <dbReference type="EMBL" id="RDW23826.1"/>
    </source>
</evidence>
<dbReference type="SMART" id="SM00393">
    <property type="entry name" value="R3H"/>
    <property type="match status" value="1"/>
</dbReference>
<name>A0A1H6Q3V5_YARLL</name>
<evidence type="ECO:0000313" key="12">
    <source>
        <dbReference type="EMBL" id="AOW03873.1"/>
    </source>
</evidence>
<dbReference type="OMA" id="CPHPCDS"/>
<dbReference type="GO" id="GO:0008270">
    <property type="term" value="F:zinc ion binding"/>
    <property type="evidence" value="ECO:0007669"/>
    <property type="project" value="UniProtKB-KW"/>
</dbReference>
<dbReference type="VEuPathDB" id="FungiDB:YALI0_D10285g"/>
<evidence type="ECO:0000313" key="15">
    <source>
        <dbReference type="Proteomes" id="UP000256601"/>
    </source>
</evidence>
<keyword evidence="5" id="KW-0863">Zinc-finger</keyword>
<evidence type="ECO:0000259" key="11">
    <source>
        <dbReference type="PROSITE" id="PS51061"/>
    </source>
</evidence>
<accession>A0A1H6Q3V5</accession>
<dbReference type="Pfam" id="PF01422">
    <property type="entry name" value="zf-NF-X1"/>
    <property type="match status" value="6"/>
</dbReference>
<dbReference type="GeneID" id="2911003"/>
<reference evidence="12 14" key="1">
    <citation type="journal article" date="2016" name="PLoS ONE">
        <title>Sequence Assembly of Yarrowia lipolytica Strain W29/CLIB89 Shows Transposable Element Diversity.</title>
        <authorList>
            <person name="Magnan C."/>
            <person name="Yu J."/>
            <person name="Chang I."/>
            <person name="Jahn E."/>
            <person name="Kanomata Y."/>
            <person name="Wu J."/>
            <person name="Zeller M."/>
            <person name="Oakes M."/>
            <person name="Baldi P."/>
            <person name="Sandmeyer S."/>
        </authorList>
    </citation>
    <scope>NUCLEOTIDE SEQUENCE [LARGE SCALE GENOMIC DNA]</scope>
    <source>
        <strain evidence="12">CLIB89</strain>
        <strain evidence="14">CLIB89(W29)</strain>
    </source>
</reference>
<dbReference type="InterPro" id="IPR001374">
    <property type="entry name" value="R3H_dom"/>
</dbReference>
<dbReference type="PANTHER" id="PTHR12360">
    <property type="entry name" value="NUCLEAR TRANSCRIPTION FACTOR, X-BOX BINDING 1 NFX1"/>
    <property type="match status" value="1"/>
</dbReference>
<dbReference type="InterPro" id="IPR000967">
    <property type="entry name" value="Znf_NFX1"/>
</dbReference>
<dbReference type="OrthoDB" id="6512771at2759"/>
<gene>
    <name evidence="13" type="ORF">B0I71DRAFT_135322</name>
    <name evidence="12" type="ORF">YALI1_D12964g</name>
</gene>
<dbReference type="Gene3D" id="3.30.1370.50">
    <property type="entry name" value="R3H-like domain"/>
    <property type="match status" value="1"/>
</dbReference>
<evidence type="ECO:0000256" key="5">
    <source>
        <dbReference type="ARBA" id="ARBA00022771"/>
    </source>
</evidence>
<organism evidence="12 14">
    <name type="scientific">Yarrowia lipolytica</name>
    <name type="common">Candida lipolytica</name>
    <dbReference type="NCBI Taxonomy" id="4952"/>
    <lineage>
        <taxon>Eukaryota</taxon>
        <taxon>Fungi</taxon>
        <taxon>Dikarya</taxon>
        <taxon>Ascomycota</taxon>
        <taxon>Saccharomycotina</taxon>
        <taxon>Dipodascomycetes</taxon>
        <taxon>Dipodascales</taxon>
        <taxon>Dipodascales incertae sedis</taxon>
        <taxon>Yarrowia</taxon>
    </lineage>
</organism>
<dbReference type="InterPro" id="IPR034077">
    <property type="entry name" value="R3H_FAP1"/>
</dbReference>
<evidence type="ECO:0000256" key="4">
    <source>
        <dbReference type="ARBA" id="ARBA00022737"/>
    </source>
</evidence>
<dbReference type="Proteomes" id="UP000256601">
    <property type="component" value="Unassembled WGS sequence"/>
</dbReference>
<keyword evidence="9" id="KW-0539">Nucleus</keyword>
<dbReference type="GO" id="GO:0005634">
    <property type="term" value="C:nucleus"/>
    <property type="evidence" value="ECO:0007669"/>
    <property type="project" value="UniProtKB-SubCell"/>
</dbReference>
<keyword evidence="7" id="KW-0805">Transcription regulation</keyword>
<feature type="compositionally biased region" description="Acidic residues" evidence="10">
    <location>
        <begin position="27"/>
        <end position="36"/>
    </location>
</feature>
<dbReference type="SUPFAM" id="SSF82708">
    <property type="entry name" value="R3H domain"/>
    <property type="match status" value="1"/>
</dbReference>
<dbReference type="PANTHER" id="PTHR12360:SF12">
    <property type="entry name" value="TRANSCRIPTIONAL REPRESSOR NF-X1"/>
    <property type="match status" value="1"/>
</dbReference>
<evidence type="ECO:0000256" key="2">
    <source>
        <dbReference type="ARBA" id="ARBA00007269"/>
    </source>
</evidence>
<dbReference type="GO" id="GO:0000122">
    <property type="term" value="P:negative regulation of transcription by RNA polymerase II"/>
    <property type="evidence" value="ECO:0007669"/>
    <property type="project" value="TreeGrafter"/>
</dbReference>
<dbReference type="InterPro" id="IPR036867">
    <property type="entry name" value="R3H_dom_sf"/>
</dbReference>
<reference evidence="13 15" key="2">
    <citation type="submission" date="2018-07" db="EMBL/GenBank/DDBJ databases">
        <title>Draft Genome Assemblies for Five Robust Yarrowia lipolytica Strains Exhibiting High Lipid Production and Pentose Sugar Utilization and Sugar Alcohol Secretion from Undetoxified Lignocellulosic Biomass Hydrolysates.</title>
        <authorList>
            <consortium name="DOE Joint Genome Institute"/>
            <person name="Walker C."/>
            <person name="Ryu S."/>
            <person name="Na H."/>
            <person name="Zane M."/>
            <person name="LaButti K."/>
            <person name="Lipzen A."/>
            <person name="Haridas S."/>
            <person name="Barry K."/>
            <person name="Grigoriev I.V."/>
            <person name="Quarterman J."/>
            <person name="Slininger P."/>
            <person name="Dien B."/>
            <person name="Trinh C.T."/>
        </authorList>
    </citation>
    <scope>NUCLEOTIDE SEQUENCE [LARGE SCALE GENOMIC DNA]</scope>
    <source>
        <strain evidence="13 15">YB392</strain>
    </source>
</reference>
<keyword evidence="8" id="KW-0804">Transcription</keyword>
<evidence type="ECO:0000256" key="9">
    <source>
        <dbReference type="ARBA" id="ARBA00023242"/>
    </source>
</evidence>
<feature type="domain" description="R3H" evidence="11">
    <location>
        <begin position="734"/>
        <end position="797"/>
    </location>
</feature>
<comment type="similarity">
    <text evidence="2">Belongs to the NFX1 family.</text>
</comment>
<dbReference type="VEuPathDB" id="FungiDB:YALI1_D12964g"/>
<proteinExistence type="inferred from homology"/>
<evidence type="ECO:0000256" key="7">
    <source>
        <dbReference type="ARBA" id="ARBA00023015"/>
    </source>
</evidence>
<dbReference type="RefSeq" id="XP_502652.1">
    <property type="nucleotide sequence ID" value="XM_502652.1"/>
</dbReference>
<dbReference type="AlphaFoldDB" id="A0A1H6Q3V5"/>
<dbReference type="GO" id="GO:0000977">
    <property type="term" value="F:RNA polymerase II transcription regulatory region sequence-specific DNA binding"/>
    <property type="evidence" value="ECO:0007669"/>
    <property type="project" value="TreeGrafter"/>
</dbReference>
<keyword evidence="3" id="KW-0479">Metal-binding</keyword>
<dbReference type="CDD" id="cd06006">
    <property type="entry name" value="R3H_unknown_2"/>
    <property type="match status" value="1"/>
</dbReference>
<keyword evidence="6" id="KW-0862">Zinc</keyword>
<keyword evidence="4" id="KW-0677">Repeat</keyword>
<dbReference type="EMBL" id="CP017556">
    <property type="protein sequence ID" value="AOW03873.1"/>
    <property type="molecule type" value="Genomic_DNA"/>
</dbReference>
<sequence>MSNNSLGAIPASDSESDGVYEQTASEFESEIELETNENEHENNNAESVALEDLCLNGAASEVPSLEQNDENDVSDVSEEDDSDAHSETSFQDITDQLIAEISAGEYPCLICTEDITPKSKIWNCPTCYRVYDIDCISDWAGRGLKAPIPPGEANKNKRPNWKCPSCNGAFEKQPKTYTCWCGKVQDPFVNELVPHSCGQTCGQSIDCVHGCSSACHPGPHVECSAMGPVMSCACGRSRRQWPCVLTPYKGWSCEVVCGEIMPCGEHTCSRQCHTGLCSVCVETTPAKCFCGKTEKNITCHMDEEMQNQNGRYSCEDVCDTLFDCGIHKCEEICHPFVSHECPLIPSRQTHCYCGQTKNEDLGIERTKCTDAVPTCSLTCSKTLSSCDHKCPQKCHSGDCPPCKETVKMHCSCGRQTFSVPCGTSETPKCTHKCAALLSCRKHYCMDECCEWEAVAIQREKQRKKTGAQIPVEEPKHHCEKNCNRLLKCGIHRCPDRCHSGACKPCMQATSWDDVNCPCGRTTTYAPIRCGTALEVCAWPCERDPPCGHRRIQHTCHSDSEPCPPCPVLMNKPCQCGKSTVKGVRCFQTQVTCSQTCGELLACGVHKCSKHCHVPGECEECTHGCGKTLSCGHVCKAPCHAPFPCDESELCKEKVEVTCECGNIVEERECGGSKSTKRHEEELPCSADCYNKQRLKNMAGALDIAVTRSGERVIDYAAIMFEYPEEIIDFYRQEPSFCIEMEQKIAALVNDESKKVLRFPPMHTAQRAFLHQLAEVYGFTSISQDPEPYRSVSIMQNFPYAAKPPITIRDCVMRRNSSV</sequence>